<organism evidence="2 3">
    <name type="scientific">Elysia marginata</name>
    <dbReference type="NCBI Taxonomy" id="1093978"/>
    <lineage>
        <taxon>Eukaryota</taxon>
        <taxon>Metazoa</taxon>
        <taxon>Spiralia</taxon>
        <taxon>Lophotrochozoa</taxon>
        <taxon>Mollusca</taxon>
        <taxon>Gastropoda</taxon>
        <taxon>Heterobranchia</taxon>
        <taxon>Euthyneura</taxon>
        <taxon>Panpulmonata</taxon>
        <taxon>Sacoglossa</taxon>
        <taxon>Placobranchoidea</taxon>
        <taxon>Plakobranchidae</taxon>
        <taxon>Elysia</taxon>
    </lineage>
</organism>
<evidence type="ECO:0000313" key="3">
    <source>
        <dbReference type="Proteomes" id="UP000762676"/>
    </source>
</evidence>
<protein>
    <recommendedName>
        <fullName evidence="4">SRCR domain-containing protein</fullName>
    </recommendedName>
</protein>
<gene>
    <name evidence="2" type="ORF">ElyMa_002694400</name>
</gene>
<sequence>MSIQVGIDAISGFRTPRLVYKHPKLRARHGGKSGDSLILFGPERLRPLSLIRHNPKRYGHRDTDPNGYNCDEQSEYEQPRHHRATNRVEKYTATPATEDSTDATTTTLTCDKKIGYANATLLCQDLQQRFMITLLHTNAATLVRNNSIGYNLDNLIGYEPCDLNLQRPEWLHPRRHWLTTTRVVTSTATRAHNDPSSYVHGDASPQRVDTYTRG</sequence>
<feature type="region of interest" description="Disordered" evidence="1">
    <location>
        <begin position="188"/>
        <end position="214"/>
    </location>
</feature>
<reference evidence="2 3" key="1">
    <citation type="journal article" date="2021" name="Elife">
        <title>Chloroplast acquisition without the gene transfer in kleptoplastic sea slugs, Plakobranchus ocellatus.</title>
        <authorList>
            <person name="Maeda T."/>
            <person name="Takahashi S."/>
            <person name="Yoshida T."/>
            <person name="Shimamura S."/>
            <person name="Takaki Y."/>
            <person name="Nagai Y."/>
            <person name="Toyoda A."/>
            <person name="Suzuki Y."/>
            <person name="Arimoto A."/>
            <person name="Ishii H."/>
            <person name="Satoh N."/>
            <person name="Nishiyama T."/>
            <person name="Hasebe M."/>
            <person name="Maruyama T."/>
            <person name="Minagawa J."/>
            <person name="Obokata J."/>
            <person name="Shigenobu S."/>
        </authorList>
    </citation>
    <scope>NUCLEOTIDE SEQUENCE [LARGE SCALE GENOMIC DNA]</scope>
</reference>
<dbReference type="Proteomes" id="UP000762676">
    <property type="component" value="Unassembled WGS sequence"/>
</dbReference>
<accession>A0AAV4HBY8</accession>
<evidence type="ECO:0000256" key="1">
    <source>
        <dbReference type="SAM" id="MobiDB-lite"/>
    </source>
</evidence>
<evidence type="ECO:0008006" key="4">
    <source>
        <dbReference type="Google" id="ProtNLM"/>
    </source>
</evidence>
<dbReference type="AlphaFoldDB" id="A0AAV4HBY8"/>
<dbReference type="EMBL" id="BMAT01005544">
    <property type="protein sequence ID" value="GFR95458.1"/>
    <property type="molecule type" value="Genomic_DNA"/>
</dbReference>
<keyword evidence="3" id="KW-1185">Reference proteome</keyword>
<name>A0AAV4HBY8_9GAST</name>
<comment type="caution">
    <text evidence="2">The sequence shown here is derived from an EMBL/GenBank/DDBJ whole genome shotgun (WGS) entry which is preliminary data.</text>
</comment>
<evidence type="ECO:0000313" key="2">
    <source>
        <dbReference type="EMBL" id="GFR95458.1"/>
    </source>
</evidence>
<proteinExistence type="predicted"/>